<sequence>MHLSVSRQHVRELSYLETGHLDKMASTVLKVVLLILALINAKSLPLAFHARFFYYMAKHFYVFKRVKAKSVFEPRQYSTHTPLMEIDFNLHKSNSTYFTDLDMARTDLMMHVFKDYFLHYQDSENKTRDGKWPYCPLGGVVSVFRHEIKPYSPYKVRSRILGWDNKWIFVISRFESGKKLHAIALSKYVFKMRRKTVPPEEVLKFCGLADEETLKQGKMDFDKAEHFLHLENLEHESI</sequence>
<evidence type="ECO:0000256" key="2">
    <source>
        <dbReference type="SAM" id="Phobius"/>
    </source>
</evidence>
<evidence type="ECO:0000313" key="4">
    <source>
        <dbReference type="Proteomes" id="UP000189580"/>
    </source>
</evidence>
<gene>
    <name evidence="3" type="ORF">AWJ20_1032</name>
</gene>
<dbReference type="Proteomes" id="UP000189580">
    <property type="component" value="Chromosome a"/>
</dbReference>
<proteinExistence type="inferred from homology"/>
<dbReference type="Pfam" id="PF13279">
    <property type="entry name" value="4HBT_2"/>
    <property type="match status" value="1"/>
</dbReference>
<keyword evidence="4" id="KW-1185">Reference proteome</keyword>
<dbReference type="RefSeq" id="XP_018735239.1">
    <property type="nucleotide sequence ID" value="XM_018877881.1"/>
</dbReference>
<dbReference type="EMBL" id="CP014501">
    <property type="protein sequence ID" value="ANB12762.1"/>
    <property type="molecule type" value="Genomic_DNA"/>
</dbReference>
<organism evidence="3 4">
    <name type="scientific">Sugiyamaella lignohabitans</name>
    <dbReference type="NCBI Taxonomy" id="796027"/>
    <lineage>
        <taxon>Eukaryota</taxon>
        <taxon>Fungi</taxon>
        <taxon>Dikarya</taxon>
        <taxon>Ascomycota</taxon>
        <taxon>Saccharomycotina</taxon>
        <taxon>Dipodascomycetes</taxon>
        <taxon>Dipodascales</taxon>
        <taxon>Trichomonascaceae</taxon>
        <taxon>Sugiyamaella</taxon>
    </lineage>
</organism>
<dbReference type="CDD" id="cd00586">
    <property type="entry name" value="4HBT"/>
    <property type="match status" value="1"/>
</dbReference>
<dbReference type="AlphaFoldDB" id="A0A167DCI9"/>
<dbReference type="PANTHER" id="PTHR12475:SF4">
    <property type="entry name" value="PROTEIN THEM6"/>
    <property type="match status" value="1"/>
</dbReference>
<dbReference type="OrthoDB" id="265761at2759"/>
<evidence type="ECO:0000313" key="3">
    <source>
        <dbReference type="EMBL" id="ANB12762.1"/>
    </source>
</evidence>
<dbReference type="InterPro" id="IPR029069">
    <property type="entry name" value="HotDog_dom_sf"/>
</dbReference>
<dbReference type="InterPro" id="IPR051490">
    <property type="entry name" value="THEM6_lcsJ_thioesterase"/>
</dbReference>
<keyword evidence="2" id="KW-0472">Membrane</keyword>
<evidence type="ECO:0000256" key="1">
    <source>
        <dbReference type="ARBA" id="ARBA00038476"/>
    </source>
</evidence>
<dbReference type="PANTHER" id="PTHR12475">
    <property type="match status" value="1"/>
</dbReference>
<comment type="similarity">
    <text evidence="1">Belongs to the lcsJ thioesterase family.</text>
</comment>
<name>A0A167DCI9_9ASCO</name>
<accession>A0A167DCI9</accession>
<keyword evidence="2" id="KW-1133">Transmembrane helix</keyword>
<dbReference type="GeneID" id="30032790"/>
<feature type="transmembrane region" description="Helical" evidence="2">
    <location>
        <begin position="31"/>
        <end position="54"/>
    </location>
</feature>
<keyword evidence="2" id="KW-0812">Transmembrane</keyword>
<reference evidence="3 4" key="1">
    <citation type="submission" date="2016-02" db="EMBL/GenBank/DDBJ databases">
        <title>Complete genome sequence and transcriptome regulation of the pentose utilising yeast Sugiyamaella lignohabitans.</title>
        <authorList>
            <person name="Bellasio M."/>
            <person name="Peymann A."/>
            <person name="Valli M."/>
            <person name="Sipitzky M."/>
            <person name="Graf A."/>
            <person name="Sauer M."/>
            <person name="Marx H."/>
            <person name="Mattanovich D."/>
        </authorList>
    </citation>
    <scope>NUCLEOTIDE SEQUENCE [LARGE SCALE GENOMIC DNA]</scope>
    <source>
        <strain evidence="3 4">CBS 10342</strain>
    </source>
</reference>
<protein>
    <submittedName>
        <fullName evidence="3">Uncharacterized protein</fullName>
    </submittedName>
</protein>
<dbReference type="KEGG" id="slb:AWJ20_1032"/>
<dbReference type="Gene3D" id="3.10.129.10">
    <property type="entry name" value="Hotdog Thioesterase"/>
    <property type="match status" value="1"/>
</dbReference>
<dbReference type="SUPFAM" id="SSF54637">
    <property type="entry name" value="Thioesterase/thiol ester dehydrase-isomerase"/>
    <property type="match status" value="1"/>
</dbReference>